<comment type="caution">
    <text evidence="1">The sequence shown here is derived from an EMBL/GenBank/DDBJ whole genome shotgun (WGS) entry which is preliminary data.</text>
</comment>
<reference evidence="1" key="1">
    <citation type="submission" date="2017-12" db="EMBL/GenBank/DDBJ databases">
        <title>Gene loss provides genomic basis for host adaptation in cereal stripe rust fungi.</title>
        <authorList>
            <person name="Xia C."/>
        </authorList>
    </citation>
    <scope>NUCLEOTIDE SEQUENCE [LARGE SCALE GENOMIC DNA]</scope>
    <source>
        <strain evidence="1">93-210</strain>
    </source>
</reference>
<accession>A0A2S4V4N0</accession>
<dbReference type="Proteomes" id="UP000239156">
    <property type="component" value="Unassembled WGS sequence"/>
</dbReference>
<organism evidence="1 2">
    <name type="scientific">Puccinia striiformis</name>
    <dbReference type="NCBI Taxonomy" id="27350"/>
    <lineage>
        <taxon>Eukaryota</taxon>
        <taxon>Fungi</taxon>
        <taxon>Dikarya</taxon>
        <taxon>Basidiomycota</taxon>
        <taxon>Pucciniomycotina</taxon>
        <taxon>Pucciniomycetes</taxon>
        <taxon>Pucciniales</taxon>
        <taxon>Pucciniaceae</taxon>
        <taxon>Puccinia</taxon>
    </lineage>
</organism>
<gene>
    <name evidence="1" type="ORF">PSTT_10370</name>
</gene>
<evidence type="ECO:0000313" key="1">
    <source>
        <dbReference type="EMBL" id="POW04457.1"/>
    </source>
</evidence>
<name>A0A2S4V4N0_9BASI</name>
<keyword evidence="2" id="KW-1185">Reference proteome</keyword>
<protein>
    <submittedName>
        <fullName evidence="1">Uncharacterized protein</fullName>
    </submittedName>
</protein>
<dbReference type="EMBL" id="PKSL01000111">
    <property type="protein sequence ID" value="POW04457.1"/>
    <property type="molecule type" value="Genomic_DNA"/>
</dbReference>
<proteinExistence type="predicted"/>
<sequence>MMGLSPKSFITGFLEIDNSDLKLRRSFWGIERGWLSTFALLRLIQGEFLMLDLSH</sequence>
<dbReference type="VEuPathDB" id="FungiDB:PSHT_03936"/>
<dbReference type="VEuPathDB" id="FungiDB:PSTT_10370"/>
<dbReference type="AlphaFoldDB" id="A0A2S4V4N0"/>
<evidence type="ECO:0000313" key="2">
    <source>
        <dbReference type="Proteomes" id="UP000239156"/>
    </source>
</evidence>